<evidence type="ECO:0000256" key="1">
    <source>
        <dbReference type="ARBA" id="ARBA00023015"/>
    </source>
</evidence>
<protein>
    <submittedName>
        <fullName evidence="4">TetR/AcrR family transcriptional regulator</fullName>
    </submittedName>
</protein>
<reference evidence="4 5" key="1">
    <citation type="journal article" date="2012" name="J. Bacteriol.">
        <title>Draft genome of Streptomyces tsukubaensis NRRL 18488, the producer of the clinically important immunosuppressant tacrolimus (FK506).</title>
        <authorList>
            <person name="Barreiro C."/>
            <person name="Prieto C."/>
            <person name="Sola-Landa A."/>
            <person name="Solera E."/>
            <person name="Martinez-Castro M."/>
            <person name="Perez-Redondo R."/>
            <person name="Garcia-Estrada C."/>
            <person name="Aparicio J.F."/>
            <person name="Fernandez-Martinez L.T."/>
            <person name="Santos-Aberturas J."/>
            <person name="Salehi-Najafabadi Z."/>
            <person name="Rodriguez-Garcia A."/>
            <person name="Tauch A."/>
            <person name="Martin J.F."/>
        </authorList>
    </citation>
    <scope>NUCLEOTIDE SEQUENCE [LARGE SCALE GENOMIC DNA]</scope>
    <source>
        <strain evidence="5">DSM 42081 / NBRC 108919 / NRRL 18488 / 9993</strain>
    </source>
</reference>
<proteinExistence type="predicted"/>
<dbReference type="InterPro" id="IPR036271">
    <property type="entry name" value="Tet_transcr_reg_TetR-rel_C_sf"/>
</dbReference>
<organism evidence="4 5">
    <name type="scientific">Streptomyces tsukubensis (strain DSM 42081 / NBRC 108919 / NRRL 18488 / 9993)</name>
    <dbReference type="NCBI Taxonomy" id="1114943"/>
    <lineage>
        <taxon>Bacteria</taxon>
        <taxon>Bacillati</taxon>
        <taxon>Actinomycetota</taxon>
        <taxon>Actinomycetes</taxon>
        <taxon>Kitasatosporales</taxon>
        <taxon>Streptomycetaceae</taxon>
        <taxon>Streptomyces</taxon>
    </lineage>
</organism>
<evidence type="ECO:0000313" key="5">
    <source>
        <dbReference type="Proteomes" id="UP000005940"/>
    </source>
</evidence>
<dbReference type="Pfam" id="PF00440">
    <property type="entry name" value="TetR_N"/>
    <property type="match status" value="1"/>
</dbReference>
<dbReference type="InterPro" id="IPR009057">
    <property type="entry name" value="Homeodomain-like_sf"/>
</dbReference>
<dbReference type="SUPFAM" id="SSF46689">
    <property type="entry name" value="Homeodomain-like"/>
    <property type="match status" value="1"/>
</dbReference>
<evidence type="ECO:0000256" key="2">
    <source>
        <dbReference type="ARBA" id="ARBA00023125"/>
    </source>
</evidence>
<dbReference type="InterPro" id="IPR050109">
    <property type="entry name" value="HTH-type_TetR-like_transc_reg"/>
</dbReference>
<sequence length="266" mass="29017">MTTETTGSGDIARTLELMWGLGERPTRGPKPGLTLDAIVNKAIAVADAEGLAAVSMRRIANELGTGTMSLYRYVPGKAELLDLMLDKVSDPGDWETAPDQEEPGWRESLEEMARGYLTLYQEHPWLLRINQARTVLGPSTVRSLDAALYTLRDMLLTDPEKISVIISVQSLVAGVARMAADAEEAAEQTGLSHADFWGAQEPFLDVAMESGRFPLVAALSEDTFTQEFDHLAFGVQHLLAGLEALMRAREAAGWQNPDTTSGQDRD</sequence>
<keyword evidence="3" id="KW-0804">Transcription</keyword>
<dbReference type="Gene3D" id="1.10.357.10">
    <property type="entry name" value="Tetracycline Repressor, domain 2"/>
    <property type="match status" value="1"/>
</dbReference>
<gene>
    <name evidence="4" type="ORF">STSU_020445</name>
</gene>
<dbReference type="PROSITE" id="PS50977">
    <property type="entry name" value="HTH_TETR_2"/>
    <property type="match status" value="1"/>
</dbReference>
<dbReference type="Proteomes" id="UP000005940">
    <property type="component" value="Chromosome"/>
</dbReference>
<dbReference type="AlphaFoldDB" id="I2N0I8"/>
<accession>I2N0I8</accession>
<evidence type="ECO:0000256" key="3">
    <source>
        <dbReference type="ARBA" id="ARBA00023163"/>
    </source>
</evidence>
<keyword evidence="2" id="KW-0238">DNA-binding</keyword>
<keyword evidence="1" id="KW-0805">Transcription regulation</keyword>
<dbReference type="PANTHER" id="PTHR30055">
    <property type="entry name" value="HTH-TYPE TRANSCRIPTIONAL REGULATOR RUTR"/>
    <property type="match status" value="1"/>
</dbReference>
<dbReference type="GO" id="GO:0045892">
    <property type="term" value="P:negative regulation of DNA-templated transcription"/>
    <property type="evidence" value="ECO:0007669"/>
    <property type="project" value="InterPro"/>
</dbReference>
<dbReference type="EMBL" id="CP029159">
    <property type="protein sequence ID" value="QKM69180.1"/>
    <property type="molecule type" value="Genomic_DNA"/>
</dbReference>
<keyword evidence="5" id="KW-1185">Reference proteome</keyword>
<dbReference type="InterPro" id="IPR001647">
    <property type="entry name" value="HTH_TetR"/>
</dbReference>
<dbReference type="Gene3D" id="1.10.10.60">
    <property type="entry name" value="Homeodomain-like"/>
    <property type="match status" value="1"/>
</dbReference>
<evidence type="ECO:0000313" key="4">
    <source>
        <dbReference type="EMBL" id="QKM69180.1"/>
    </source>
</evidence>
<dbReference type="Pfam" id="PF02909">
    <property type="entry name" value="TetR_C_1"/>
    <property type="match status" value="1"/>
</dbReference>
<dbReference type="GO" id="GO:0000976">
    <property type="term" value="F:transcription cis-regulatory region binding"/>
    <property type="evidence" value="ECO:0007669"/>
    <property type="project" value="TreeGrafter"/>
</dbReference>
<dbReference type="InterPro" id="IPR004111">
    <property type="entry name" value="Repressor_TetR_C"/>
</dbReference>
<dbReference type="PANTHER" id="PTHR30055:SF151">
    <property type="entry name" value="TRANSCRIPTIONAL REGULATORY PROTEIN"/>
    <property type="match status" value="1"/>
</dbReference>
<dbReference type="RefSeq" id="WP_006348583.1">
    <property type="nucleotide sequence ID" value="NZ_CP029159.1"/>
</dbReference>
<name>I2N0I8_STRT9</name>
<dbReference type="SUPFAM" id="SSF48498">
    <property type="entry name" value="Tetracyclin repressor-like, C-terminal domain"/>
    <property type="match status" value="1"/>
</dbReference>
<dbReference type="GO" id="GO:0003700">
    <property type="term" value="F:DNA-binding transcription factor activity"/>
    <property type="evidence" value="ECO:0007669"/>
    <property type="project" value="TreeGrafter"/>
</dbReference>